<keyword evidence="2" id="KW-0624">Polysaccharide degradation</keyword>
<dbReference type="GO" id="GO:0000272">
    <property type="term" value="P:polysaccharide catabolic process"/>
    <property type="evidence" value="ECO:0007669"/>
    <property type="project" value="UniProtKB-KW"/>
</dbReference>
<evidence type="ECO:0000256" key="3">
    <source>
        <dbReference type="SAM" id="Coils"/>
    </source>
</evidence>
<keyword evidence="1" id="KW-0378">Hydrolase</keyword>
<evidence type="ECO:0000256" key="1">
    <source>
        <dbReference type="ARBA" id="ARBA00023295"/>
    </source>
</evidence>
<dbReference type="AlphaFoldDB" id="A0A841FU40"/>
<dbReference type="GO" id="GO:0016798">
    <property type="term" value="F:hydrolase activity, acting on glycosyl bonds"/>
    <property type="evidence" value="ECO:0007669"/>
    <property type="project" value="UniProtKB-KW"/>
</dbReference>
<keyword evidence="1" id="KW-0326">Glycosidase</keyword>
<evidence type="ECO:0000256" key="2">
    <source>
        <dbReference type="ARBA" id="ARBA00023326"/>
    </source>
</evidence>
<proteinExistence type="predicted"/>
<dbReference type="RefSeq" id="WP_184789690.1">
    <property type="nucleotide sequence ID" value="NZ_BONT01000058.1"/>
</dbReference>
<dbReference type="InterPro" id="IPR036116">
    <property type="entry name" value="FN3_sf"/>
</dbReference>
<evidence type="ECO:0000313" key="6">
    <source>
        <dbReference type="EMBL" id="MBB6036857.1"/>
    </source>
</evidence>
<keyword evidence="7" id="KW-1185">Reference proteome</keyword>
<feature type="coiled-coil region" evidence="3">
    <location>
        <begin position="337"/>
        <end position="364"/>
    </location>
</feature>
<dbReference type="Proteomes" id="UP000548476">
    <property type="component" value="Unassembled WGS sequence"/>
</dbReference>
<sequence length="786" mass="82878">MAFDADVYEREVLRPVRVGSGALPEDLLTRYGMTAPLSGRALTEHLRAVRSYWTTKSGGAGGLSRVCKALLAADTALAKTGDLASDAFWRDAARRRDQLRAELVTDLADDLRREYSGGVTEQQLERLPDRYRPLTPAQRREAAAQAGLRLITTIELPVACGLPEAKMRELDGKLIEAGLKSVVAFFMPDVTAPFTLIGGLSVPGSPSLKLGRPVLEEAKEDAAALGNDPASQARRAVLRLVEDGVKNGGDLNRIALAHFAHVLSRSSGSGHAFIVREATSRGLHADDAEVLAASLAGHTGPAPQLISVQEVRDLLTEGRLHAAQQALSSIPAETEGHHEVAAAVAQAQAKVEDLLRQAATADAATVEGLLRRAGAIAGDDPAVIGMLTRLPPPAVTDLSVRSSAGAAELSWRLPPTGFPDVHYRIVRTSGAPAVSVADGATVTTTTATRAADPDPPPGHGVFYTVFATGADPRNPDAAWSPPVSAGHRSLPPVTAAKGRLRDGSAELGWRAHPGTVRVTVRRGTDAPPRGHDDGTEVRGDHDSCVDGGLAADVEYFYAVTAWYRDEASREHAAEAVVISLSARPRVSRKLAPVTGLSVERRGTQVLVAWAWPKGVVLAEVRAGGGPHRISRAAYISAGGCLLPMVDPAVPVEVRSLQADTDGEISYSTPVTAQLEAPAATVSYVVDVVPGGGIRRFLGRGRARRVTVTVDGPCAGDLLVVAARGTVMPLRPEAGEVIARRSLSGRGFAIDVEVPEGIGRRYWLRCFVEGAPGTRLVDPPLSTLKVD</sequence>
<dbReference type="SUPFAM" id="SSF49265">
    <property type="entry name" value="Fibronectin type III"/>
    <property type="match status" value="1"/>
</dbReference>
<name>A0A841FU40_9ACTN</name>
<gene>
    <name evidence="6" type="ORF">HNR73_004730</name>
</gene>
<evidence type="ECO:0000256" key="4">
    <source>
        <dbReference type="SAM" id="MobiDB-lite"/>
    </source>
</evidence>
<evidence type="ECO:0000259" key="5">
    <source>
        <dbReference type="SMART" id="SM00060"/>
    </source>
</evidence>
<reference evidence="6 7" key="1">
    <citation type="submission" date="2020-08" db="EMBL/GenBank/DDBJ databases">
        <title>Genomic Encyclopedia of Type Strains, Phase IV (KMG-IV): sequencing the most valuable type-strain genomes for metagenomic binning, comparative biology and taxonomic classification.</title>
        <authorList>
            <person name="Goeker M."/>
        </authorList>
    </citation>
    <scope>NUCLEOTIDE SEQUENCE [LARGE SCALE GENOMIC DNA]</scope>
    <source>
        <strain evidence="6 7">YIM 65646</strain>
    </source>
</reference>
<keyword evidence="2" id="KW-0119">Carbohydrate metabolism</keyword>
<protein>
    <recommendedName>
        <fullName evidence="5">Fibronectin type-III domain-containing protein</fullName>
    </recommendedName>
</protein>
<feature type="compositionally biased region" description="Basic and acidic residues" evidence="4">
    <location>
        <begin position="522"/>
        <end position="541"/>
    </location>
</feature>
<organism evidence="6 7">
    <name type="scientific">Phytomonospora endophytica</name>
    <dbReference type="NCBI Taxonomy" id="714109"/>
    <lineage>
        <taxon>Bacteria</taxon>
        <taxon>Bacillati</taxon>
        <taxon>Actinomycetota</taxon>
        <taxon>Actinomycetes</taxon>
        <taxon>Micromonosporales</taxon>
        <taxon>Micromonosporaceae</taxon>
        <taxon>Phytomonospora</taxon>
    </lineage>
</organism>
<comment type="caution">
    <text evidence="6">The sequence shown here is derived from an EMBL/GenBank/DDBJ whole genome shotgun (WGS) entry which is preliminary data.</text>
</comment>
<dbReference type="InterPro" id="IPR003961">
    <property type="entry name" value="FN3_dom"/>
</dbReference>
<feature type="region of interest" description="Disordered" evidence="4">
    <location>
        <begin position="521"/>
        <end position="541"/>
    </location>
</feature>
<dbReference type="InterPro" id="IPR058691">
    <property type="entry name" value="Fn3_SaeA_1st"/>
</dbReference>
<evidence type="ECO:0000313" key="7">
    <source>
        <dbReference type="Proteomes" id="UP000548476"/>
    </source>
</evidence>
<dbReference type="EMBL" id="JACHGT010000010">
    <property type="protein sequence ID" value="MBB6036857.1"/>
    <property type="molecule type" value="Genomic_DNA"/>
</dbReference>
<keyword evidence="3" id="KW-0175">Coiled coil</keyword>
<feature type="domain" description="Fibronectin type-III" evidence="5">
    <location>
        <begin position="392"/>
        <end position="568"/>
    </location>
</feature>
<dbReference type="SMART" id="SM00060">
    <property type="entry name" value="FN3"/>
    <property type="match status" value="1"/>
</dbReference>
<dbReference type="Pfam" id="PF25832">
    <property type="entry name" value="Fn3_SaeA_2nd"/>
    <property type="match status" value="1"/>
</dbReference>
<accession>A0A841FU40</accession>